<dbReference type="EMBL" id="JAUHHV010000008">
    <property type="protein sequence ID" value="KAK1416531.1"/>
    <property type="molecule type" value="Genomic_DNA"/>
</dbReference>
<keyword evidence="1" id="KW-1133">Transmembrane helix</keyword>
<dbReference type="Proteomes" id="UP001229421">
    <property type="component" value="Unassembled WGS sequence"/>
</dbReference>
<dbReference type="AlphaFoldDB" id="A0AAD8K8M6"/>
<name>A0AAD8K8M6_TARER</name>
<sequence>MYYWIRIMCLDISCYFITCLVRIASLSMFYHVYLMLSGLKSPLRCCILKCNAATKLVYAYMNVISAFLQQIAIATSIL</sequence>
<keyword evidence="1" id="KW-0812">Transmembrane</keyword>
<evidence type="ECO:0000313" key="3">
    <source>
        <dbReference type="Proteomes" id="UP001229421"/>
    </source>
</evidence>
<accession>A0AAD8K8M6</accession>
<evidence type="ECO:0000256" key="1">
    <source>
        <dbReference type="SAM" id="Phobius"/>
    </source>
</evidence>
<organism evidence="2 3">
    <name type="scientific">Tagetes erecta</name>
    <name type="common">African marigold</name>
    <dbReference type="NCBI Taxonomy" id="13708"/>
    <lineage>
        <taxon>Eukaryota</taxon>
        <taxon>Viridiplantae</taxon>
        <taxon>Streptophyta</taxon>
        <taxon>Embryophyta</taxon>
        <taxon>Tracheophyta</taxon>
        <taxon>Spermatophyta</taxon>
        <taxon>Magnoliopsida</taxon>
        <taxon>eudicotyledons</taxon>
        <taxon>Gunneridae</taxon>
        <taxon>Pentapetalae</taxon>
        <taxon>asterids</taxon>
        <taxon>campanulids</taxon>
        <taxon>Asterales</taxon>
        <taxon>Asteraceae</taxon>
        <taxon>Asteroideae</taxon>
        <taxon>Heliantheae alliance</taxon>
        <taxon>Tageteae</taxon>
        <taxon>Tagetes</taxon>
    </lineage>
</organism>
<comment type="caution">
    <text evidence="2">The sequence shown here is derived from an EMBL/GenBank/DDBJ whole genome shotgun (WGS) entry which is preliminary data.</text>
</comment>
<keyword evidence="1" id="KW-0472">Membrane</keyword>
<reference evidence="2" key="1">
    <citation type="journal article" date="2023" name="bioRxiv">
        <title>Improved chromosome-level genome assembly for marigold (Tagetes erecta).</title>
        <authorList>
            <person name="Jiang F."/>
            <person name="Yuan L."/>
            <person name="Wang S."/>
            <person name="Wang H."/>
            <person name="Xu D."/>
            <person name="Wang A."/>
            <person name="Fan W."/>
        </authorList>
    </citation>
    <scope>NUCLEOTIDE SEQUENCE</scope>
    <source>
        <strain evidence="2">WSJ</strain>
        <tissue evidence="2">Leaf</tissue>
    </source>
</reference>
<keyword evidence="3" id="KW-1185">Reference proteome</keyword>
<evidence type="ECO:0000313" key="2">
    <source>
        <dbReference type="EMBL" id="KAK1416531.1"/>
    </source>
</evidence>
<feature type="transmembrane region" description="Helical" evidence="1">
    <location>
        <begin position="12"/>
        <end position="36"/>
    </location>
</feature>
<proteinExistence type="predicted"/>
<gene>
    <name evidence="2" type="ORF">QVD17_32322</name>
</gene>
<protein>
    <submittedName>
        <fullName evidence="2">Uncharacterized protein</fullName>
    </submittedName>
</protein>